<protein>
    <submittedName>
        <fullName evidence="2">Uncharacterized protein</fullName>
    </submittedName>
</protein>
<accession>A0ABQ5XG14</accession>
<organism evidence="2 3">
    <name type="scientific">Dyella flagellata</name>
    <dbReference type="NCBI Taxonomy" id="1867833"/>
    <lineage>
        <taxon>Bacteria</taxon>
        <taxon>Pseudomonadati</taxon>
        <taxon>Pseudomonadota</taxon>
        <taxon>Gammaproteobacteria</taxon>
        <taxon>Lysobacterales</taxon>
        <taxon>Rhodanobacteraceae</taxon>
        <taxon>Dyella</taxon>
    </lineage>
</organism>
<feature type="chain" id="PRO_5045676567" evidence="1">
    <location>
        <begin position="24"/>
        <end position="307"/>
    </location>
</feature>
<proteinExistence type="predicted"/>
<evidence type="ECO:0000313" key="3">
    <source>
        <dbReference type="Proteomes" id="UP001156627"/>
    </source>
</evidence>
<evidence type="ECO:0000256" key="1">
    <source>
        <dbReference type="SAM" id="SignalP"/>
    </source>
</evidence>
<feature type="signal peptide" evidence="1">
    <location>
        <begin position="1"/>
        <end position="23"/>
    </location>
</feature>
<keyword evidence="3" id="KW-1185">Reference proteome</keyword>
<sequence length="307" mass="34634">MNKKKLAKWIILVLAAAWLPLHADPHKWFTFVHYEDLIPKDTPTDQRLEALKIAAHRVFRGGLRDTYPMRYDNNMAWSFYRWLVNDDIPTPPGPPGVYLYYDRRSFQRWEPGQTGVLFSVSPDERSFPLSQTLFTLSEALPAGDHDSIARTLGALRTDFVGERYRVAGVPLSTDTTPVETIIRGENIATAYIYIDGTQRYMQHRDPQGDGEFVPAARTNNAGYPFVSPPAPPEQSAYNITVAPPGTDHLASLAGCSHWSNRTTRSTTFDRTGQGDGSCISEKITLDEFLRRHARHRGAFMPAIQLLQ</sequence>
<reference evidence="3" key="1">
    <citation type="journal article" date="2019" name="Int. J. Syst. Evol. Microbiol.">
        <title>The Global Catalogue of Microorganisms (GCM) 10K type strain sequencing project: providing services to taxonomists for standard genome sequencing and annotation.</title>
        <authorList>
            <consortium name="The Broad Institute Genomics Platform"/>
            <consortium name="The Broad Institute Genome Sequencing Center for Infectious Disease"/>
            <person name="Wu L."/>
            <person name="Ma J."/>
        </authorList>
    </citation>
    <scope>NUCLEOTIDE SEQUENCE [LARGE SCALE GENOMIC DNA]</scope>
    <source>
        <strain evidence="3">NBRC 111981</strain>
    </source>
</reference>
<evidence type="ECO:0000313" key="2">
    <source>
        <dbReference type="EMBL" id="GLQ90267.1"/>
    </source>
</evidence>
<name>A0ABQ5XG14_9GAMM</name>
<keyword evidence="1" id="KW-0732">Signal</keyword>
<gene>
    <name evidence="2" type="ORF">GCM10007898_38420</name>
</gene>
<dbReference type="Proteomes" id="UP001156627">
    <property type="component" value="Unassembled WGS sequence"/>
</dbReference>
<comment type="caution">
    <text evidence="2">The sequence shown here is derived from an EMBL/GenBank/DDBJ whole genome shotgun (WGS) entry which is preliminary data.</text>
</comment>
<dbReference type="EMBL" id="BSOA01000048">
    <property type="protein sequence ID" value="GLQ90267.1"/>
    <property type="molecule type" value="Genomic_DNA"/>
</dbReference>